<evidence type="ECO:0000256" key="3">
    <source>
        <dbReference type="ARBA" id="ARBA00022729"/>
    </source>
</evidence>
<dbReference type="Pfam" id="PF14322">
    <property type="entry name" value="SusD-like_3"/>
    <property type="match status" value="1"/>
</dbReference>
<accession>A0A3P3W8I7</accession>
<evidence type="ECO:0000256" key="1">
    <source>
        <dbReference type="ARBA" id="ARBA00004442"/>
    </source>
</evidence>
<proteinExistence type="inferred from homology"/>
<evidence type="ECO:0000313" key="9">
    <source>
        <dbReference type="EMBL" id="RRJ90758.1"/>
    </source>
</evidence>
<organism evidence="9 10">
    <name type="scientific">Flavobacterium macacae</name>
    <dbReference type="NCBI Taxonomy" id="2488993"/>
    <lineage>
        <taxon>Bacteria</taxon>
        <taxon>Pseudomonadati</taxon>
        <taxon>Bacteroidota</taxon>
        <taxon>Flavobacteriia</taxon>
        <taxon>Flavobacteriales</taxon>
        <taxon>Flavobacteriaceae</taxon>
        <taxon>Flavobacterium</taxon>
    </lineage>
</organism>
<dbReference type="InterPro" id="IPR033985">
    <property type="entry name" value="SusD-like_N"/>
</dbReference>
<dbReference type="Gene3D" id="1.25.40.390">
    <property type="match status" value="1"/>
</dbReference>
<feature type="domain" description="RagB/SusD" evidence="7">
    <location>
        <begin position="324"/>
        <end position="458"/>
    </location>
</feature>
<feature type="chain" id="PRO_5018289047" evidence="6">
    <location>
        <begin position="20"/>
        <end position="458"/>
    </location>
</feature>
<evidence type="ECO:0000256" key="2">
    <source>
        <dbReference type="ARBA" id="ARBA00006275"/>
    </source>
</evidence>
<reference evidence="9 10" key="1">
    <citation type="submission" date="2018-11" db="EMBL/GenBank/DDBJ databases">
        <title>Flavobacterium sp. nov., YIM 102600 draft genome.</title>
        <authorList>
            <person name="Li G."/>
            <person name="Jiang Y."/>
        </authorList>
    </citation>
    <scope>NUCLEOTIDE SEQUENCE [LARGE SCALE GENOMIC DNA]</scope>
    <source>
        <strain evidence="9 10">YIM 102600</strain>
    </source>
</reference>
<feature type="domain" description="SusD-like N-terminal" evidence="8">
    <location>
        <begin position="95"/>
        <end position="225"/>
    </location>
</feature>
<comment type="caution">
    <text evidence="9">The sequence shown here is derived from an EMBL/GenBank/DDBJ whole genome shotgun (WGS) entry which is preliminary data.</text>
</comment>
<evidence type="ECO:0000259" key="8">
    <source>
        <dbReference type="Pfam" id="PF14322"/>
    </source>
</evidence>
<dbReference type="EMBL" id="RQVR01000010">
    <property type="protein sequence ID" value="RRJ90758.1"/>
    <property type="molecule type" value="Genomic_DNA"/>
</dbReference>
<keyword evidence="3 6" id="KW-0732">Signal</keyword>
<dbReference type="OrthoDB" id="621570at2"/>
<dbReference type="GO" id="GO:0009279">
    <property type="term" value="C:cell outer membrane"/>
    <property type="evidence" value="ECO:0007669"/>
    <property type="project" value="UniProtKB-SubCell"/>
</dbReference>
<keyword evidence="10" id="KW-1185">Reference proteome</keyword>
<keyword evidence="5" id="KW-0998">Cell outer membrane</keyword>
<sequence length="458" mass="50220">MKKTFKILSAVLIFGTANSCDNFVDVELPNSQLSSPAVFADVATANAAMTEIYSKMRDNGMLSGGPAGMSCGMGLYADELDFYGDSVNDSFFFHNNSLIASNNTVASYWNAAYSQIYGANAVMEGLAASNELPVAVKDVLLGEALFSRALVHFYLVNLYGDIPYVTTTDYQLNSTVQRISTAQAYANIRQDLEHAALLLPQDYSVGTRIRPNRSCARALLARLALYTGAWDEASNHASAVLNNTEYVLEGDLDAVFLKESRSTLWQFGTTAEGRNTDDAQNYIFTAGPPPFVGLNLGLVALFGPDDLRGSHWIGTVTDGTGTWHYANKYKQRENTGSSVEYTVVLRMEEQYLIRAEARAWQGDLIGAKEDLDAIRLRAGLPPTAADSAEEIIAAVQLQRRLEFFTEFGHRFFDLKRTGAIDTVLGLAKAGWNPTDKLFPLPLTELNANPYLQPQNPGY</sequence>
<dbReference type="SUPFAM" id="SSF48452">
    <property type="entry name" value="TPR-like"/>
    <property type="match status" value="1"/>
</dbReference>
<evidence type="ECO:0000256" key="5">
    <source>
        <dbReference type="ARBA" id="ARBA00023237"/>
    </source>
</evidence>
<gene>
    <name evidence="9" type="ORF">EG849_09785</name>
</gene>
<feature type="signal peptide" evidence="6">
    <location>
        <begin position="1"/>
        <end position="19"/>
    </location>
</feature>
<dbReference type="AlphaFoldDB" id="A0A3P3W8I7"/>
<keyword evidence="4" id="KW-0472">Membrane</keyword>
<dbReference type="CDD" id="cd08977">
    <property type="entry name" value="SusD"/>
    <property type="match status" value="1"/>
</dbReference>
<name>A0A3P3W8I7_9FLAO</name>
<evidence type="ECO:0000313" key="10">
    <source>
        <dbReference type="Proteomes" id="UP000271937"/>
    </source>
</evidence>
<dbReference type="RefSeq" id="WP_125012905.1">
    <property type="nucleotide sequence ID" value="NZ_RQVR01000010.1"/>
</dbReference>
<dbReference type="InterPro" id="IPR012944">
    <property type="entry name" value="SusD_RagB_dom"/>
</dbReference>
<protein>
    <submittedName>
        <fullName evidence="9">RagB/SusD family nutrient uptake outer membrane protein</fullName>
    </submittedName>
</protein>
<comment type="similarity">
    <text evidence="2">Belongs to the SusD family.</text>
</comment>
<dbReference type="Proteomes" id="UP000271937">
    <property type="component" value="Unassembled WGS sequence"/>
</dbReference>
<evidence type="ECO:0000256" key="6">
    <source>
        <dbReference type="SAM" id="SignalP"/>
    </source>
</evidence>
<evidence type="ECO:0000256" key="4">
    <source>
        <dbReference type="ARBA" id="ARBA00023136"/>
    </source>
</evidence>
<dbReference type="Pfam" id="PF07980">
    <property type="entry name" value="SusD_RagB"/>
    <property type="match status" value="1"/>
</dbReference>
<dbReference type="InterPro" id="IPR011990">
    <property type="entry name" value="TPR-like_helical_dom_sf"/>
</dbReference>
<comment type="subcellular location">
    <subcellularLocation>
        <location evidence="1">Cell outer membrane</location>
    </subcellularLocation>
</comment>
<evidence type="ECO:0000259" key="7">
    <source>
        <dbReference type="Pfam" id="PF07980"/>
    </source>
</evidence>